<reference evidence="12 13" key="1">
    <citation type="submission" date="2015-10" db="EMBL/GenBank/DDBJ databases">
        <title>Draft genome sequence of Streptomyces yokosukanensis DSM 40224, type strain for the species Streptomyces yokosukanensis.</title>
        <authorList>
            <person name="Ruckert C."/>
            <person name="Winkler A."/>
            <person name="Kalinowski J."/>
            <person name="Kampfer P."/>
            <person name="Glaeser S."/>
        </authorList>
    </citation>
    <scope>NUCLEOTIDE SEQUENCE [LARGE SCALE GENOMIC DNA]</scope>
    <source>
        <strain evidence="12 13">DSM 40224</strain>
    </source>
</reference>
<dbReference type="GO" id="GO:0005886">
    <property type="term" value="C:plasma membrane"/>
    <property type="evidence" value="ECO:0007669"/>
    <property type="project" value="UniProtKB-SubCell"/>
</dbReference>
<dbReference type="InterPro" id="IPR000802">
    <property type="entry name" value="Arsenical_pump_ArsB"/>
</dbReference>
<evidence type="ECO:0000256" key="2">
    <source>
        <dbReference type="ARBA" id="ARBA00006433"/>
    </source>
</evidence>
<dbReference type="InterPro" id="IPR004680">
    <property type="entry name" value="Cit_transptr-like_dom"/>
</dbReference>
<evidence type="ECO:0000256" key="10">
    <source>
        <dbReference type="SAM" id="Phobius"/>
    </source>
</evidence>
<evidence type="ECO:0000259" key="11">
    <source>
        <dbReference type="Pfam" id="PF03600"/>
    </source>
</evidence>
<keyword evidence="4" id="KW-0813">Transport</keyword>
<feature type="transmembrane region" description="Helical" evidence="10">
    <location>
        <begin position="275"/>
        <end position="295"/>
    </location>
</feature>
<dbReference type="PANTHER" id="PTHR43302:SF5">
    <property type="entry name" value="TRANSPORTER ARSB-RELATED"/>
    <property type="match status" value="1"/>
</dbReference>
<dbReference type="AlphaFoldDB" id="A0A117PZR8"/>
<accession>A0A117PZR8</accession>
<protein>
    <submittedName>
        <fullName evidence="12">Transporter</fullName>
    </submittedName>
</protein>
<dbReference type="PANTHER" id="PTHR43302">
    <property type="entry name" value="TRANSPORTER ARSB-RELATED"/>
    <property type="match status" value="1"/>
</dbReference>
<feature type="transmembrane region" description="Helical" evidence="10">
    <location>
        <begin position="178"/>
        <end position="197"/>
    </location>
</feature>
<gene>
    <name evidence="12" type="ORF">AQI95_36945</name>
</gene>
<keyword evidence="13" id="KW-1185">Reference proteome</keyword>
<dbReference type="Pfam" id="PF03600">
    <property type="entry name" value="CitMHS"/>
    <property type="match status" value="1"/>
</dbReference>
<dbReference type="PRINTS" id="PR00758">
    <property type="entry name" value="ARSENICPUMP"/>
</dbReference>
<feature type="domain" description="Citrate transporter-like" evidence="11">
    <location>
        <begin position="25"/>
        <end position="350"/>
    </location>
</feature>
<keyword evidence="7" id="KW-0059">Arsenical resistance</keyword>
<evidence type="ECO:0000256" key="6">
    <source>
        <dbReference type="ARBA" id="ARBA00022692"/>
    </source>
</evidence>
<evidence type="ECO:0000256" key="1">
    <source>
        <dbReference type="ARBA" id="ARBA00004651"/>
    </source>
</evidence>
<dbReference type="GO" id="GO:0046685">
    <property type="term" value="P:response to arsenic-containing substance"/>
    <property type="evidence" value="ECO:0007669"/>
    <property type="project" value="UniProtKB-KW"/>
</dbReference>
<evidence type="ECO:0000256" key="9">
    <source>
        <dbReference type="ARBA" id="ARBA00023136"/>
    </source>
</evidence>
<evidence type="ECO:0000313" key="12">
    <source>
        <dbReference type="EMBL" id="KUM99818.1"/>
    </source>
</evidence>
<sequence>MNAPLAEALSALLLVAVLAFAVVRPSGLPEAVLAVPVAGLAIATGAISLDHARAEAERLGPVVGFLAAVLVLAHFCDVEGLFQACGAWMARWAAGRPVRLLTAVFALASAITAVLSLDATIVLLTPVVFATAARTGVRPKPHVYACTHLSNTASLLLPVSNLTNLLAFAASGLSFTRFAALMALPWLVAIGAEYVVFRRFFVHDLAAAAPVGADPGEAPGLPSFALVTVACTLAGFVVASAFGVQPAWVAAAGALVLAGRALVRGRATAPTVVRAAAPAFLAFVLALGIVVRAVVDNGLADVLGHVVPEGTGLPALLGIAALAAVLANLINNLPAVLVLLPLTAPAGPGAVLAVLLGVNIGPNLTYAGSLATLLWRRIVHQHEHGVDLREFTRLGLLAVPSSLGVAVVALWGSLQVL</sequence>
<dbReference type="STRING" id="67386.AQI95_36945"/>
<comment type="similarity">
    <text evidence="3">Belongs to the CitM (TC 2.A.11) transporter family.</text>
</comment>
<comment type="subcellular location">
    <subcellularLocation>
        <location evidence="1">Cell membrane</location>
        <topology evidence="1">Multi-pass membrane protein</topology>
    </subcellularLocation>
</comment>
<feature type="transmembrane region" description="Helical" evidence="10">
    <location>
        <begin position="395"/>
        <end position="414"/>
    </location>
</feature>
<keyword evidence="5" id="KW-1003">Cell membrane</keyword>
<keyword evidence="6 10" id="KW-0812">Transmembrane</keyword>
<dbReference type="OrthoDB" id="3284414at2"/>
<comment type="caution">
    <text evidence="12">The sequence shown here is derived from an EMBL/GenBank/DDBJ whole genome shotgun (WGS) entry which is preliminary data.</text>
</comment>
<feature type="transmembrane region" description="Helical" evidence="10">
    <location>
        <begin position="218"/>
        <end position="239"/>
    </location>
</feature>
<evidence type="ECO:0000256" key="3">
    <source>
        <dbReference type="ARBA" id="ARBA00009843"/>
    </source>
</evidence>
<keyword evidence="8 10" id="KW-1133">Transmembrane helix</keyword>
<comment type="similarity">
    <text evidence="2">Belongs to the ArsB family.</text>
</comment>
<dbReference type="GO" id="GO:0015105">
    <property type="term" value="F:arsenite transmembrane transporter activity"/>
    <property type="evidence" value="ECO:0007669"/>
    <property type="project" value="InterPro"/>
</dbReference>
<feature type="transmembrane region" description="Helical" evidence="10">
    <location>
        <begin position="315"/>
        <end position="340"/>
    </location>
</feature>
<feature type="transmembrane region" description="Helical" evidence="10">
    <location>
        <begin position="31"/>
        <end position="49"/>
    </location>
</feature>
<name>A0A117PZR8_9ACTN</name>
<organism evidence="12 13">
    <name type="scientific">Streptomyces yokosukanensis</name>
    <dbReference type="NCBI Taxonomy" id="67386"/>
    <lineage>
        <taxon>Bacteria</taxon>
        <taxon>Bacillati</taxon>
        <taxon>Actinomycetota</taxon>
        <taxon>Actinomycetes</taxon>
        <taxon>Kitasatosporales</taxon>
        <taxon>Streptomycetaceae</taxon>
        <taxon>Streptomyces</taxon>
    </lineage>
</organism>
<dbReference type="Proteomes" id="UP000053127">
    <property type="component" value="Unassembled WGS sequence"/>
</dbReference>
<dbReference type="EMBL" id="LMWN01000060">
    <property type="protein sequence ID" value="KUM99818.1"/>
    <property type="molecule type" value="Genomic_DNA"/>
</dbReference>
<evidence type="ECO:0000256" key="7">
    <source>
        <dbReference type="ARBA" id="ARBA00022849"/>
    </source>
</evidence>
<feature type="transmembrane region" description="Helical" evidence="10">
    <location>
        <begin position="245"/>
        <end position="263"/>
    </location>
</feature>
<evidence type="ECO:0000256" key="8">
    <source>
        <dbReference type="ARBA" id="ARBA00022989"/>
    </source>
</evidence>
<evidence type="ECO:0000313" key="13">
    <source>
        <dbReference type="Proteomes" id="UP000053127"/>
    </source>
</evidence>
<feature type="transmembrane region" description="Helical" evidence="10">
    <location>
        <begin position="102"/>
        <end position="132"/>
    </location>
</feature>
<keyword evidence="9 10" id="KW-0472">Membrane</keyword>
<proteinExistence type="inferred from homology"/>
<evidence type="ECO:0000256" key="4">
    <source>
        <dbReference type="ARBA" id="ARBA00022448"/>
    </source>
</evidence>
<evidence type="ECO:0000256" key="5">
    <source>
        <dbReference type="ARBA" id="ARBA00022475"/>
    </source>
</evidence>